<evidence type="ECO:0000313" key="2">
    <source>
        <dbReference type="EMBL" id="KRH93736.1"/>
    </source>
</evidence>
<reference evidence="2 3" key="1">
    <citation type="submission" date="2015-07" db="EMBL/GenBank/DDBJ databases">
        <title>The genome of Pseudoloma neurophilia, a relevant intracellular parasite of the zebrafish.</title>
        <authorList>
            <person name="Ndikumana S."/>
            <person name="Pelin A."/>
            <person name="Sanders J."/>
            <person name="Corradi N."/>
        </authorList>
    </citation>
    <scope>NUCLEOTIDE SEQUENCE [LARGE SCALE GENOMIC DNA]</scope>
    <source>
        <strain evidence="2 3">MK1</strain>
    </source>
</reference>
<comment type="caution">
    <text evidence="2">The sequence shown here is derived from an EMBL/GenBank/DDBJ whole genome shotgun (WGS) entry which is preliminary data.</text>
</comment>
<keyword evidence="1" id="KW-1133">Transmembrane helix</keyword>
<proteinExistence type="predicted"/>
<accession>A0A0R0LX39</accession>
<evidence type="ECO:0000256" key="1">
    <source>
        <dbReference type="SAM" id="Phobius"/>
    </source>
</evidence>
<keyword evidence="1" id="KW-0472">Membrane</keyword>
<keyword evidence="3" id="KW-1185">Reference proteome</keyword>
<protein>
    <submittedName>
        <fullName evidence="2">Uncharacterized protein</fullName>
    </submittedName>
</protein>
<feature type="transmembrane region" description="Helical" evidence="1">
    <location>
        <begin position="59"/>
        <end position="81"/>
    </location>
</feature>
<name>A0A0R0LX39_9MICR</name>
<feature type="transmembrane region" description="Helical" evidence="1">
    <location>
        <begin position="21"/>
        <end position="39"/>
    </location>
</feature>
<dbReference type="Proteomes" id="UP000051530">
    <property type="component" value="Unassembled WGS sequence"/>
</dbReference>
<organism evidence="2 3">
    <name type="scientific">Pseudoloma neurophilia</name>
    <dbReference type="NCBI Taxonomy" id="146866"/>
    <lineage>
        <taxon>Eukaryota</taxon>
        <taxon>Fungi</taxon>
        <taxon>Fungi incertae sedis</taxon>
        <taxon>Microsporidia</taxon>
        <taxon>Pseudoloma</taxon>
    </lineage>
</organism>
<dbReference type="EMBL" id="LGUB01000233">
    <property type="protein sequence ID" value="KRH93736.1"/>
    <property type="molecule type" value="Genomic_DNA"/>
</dbReference>
<evidence type="ECO:0000313" key="3">
    <source>
        <dbReference type="Proteomes" id="UP000051530"/>
    </source>
</evidence>
<dbReference type="AlphaFoldDB" id="A0A0R0LX39"/>
<keyword evidence="1" id="KW-0812">Transmembrane</keyword>
<sequence>MFIKLKNVSPLKMFNKTRKHCLLKIFACSFSVYLMIQSVECTEMQKLPILDKLLGELLPVMAVLGIPGKDFFIFVLLINLFNCLNNNI</sequence>
<dbReference type="VEuPathDB" id="MicrosporidiaDB:M153_6050004892"/>
<gene>
    <name evidence="2" type="ORF">M153_6050004892</name>
</gene>